<sequence length="392" mass="42692">MKSLFEEASTLFPHTQQLRRDLHRHPELGFEEHRTAGIVAQELRALGLEVSTGLGKTGVVGLLEGAHEGPTLLLRFDMDALPIQEETGAEYASTRPGVMHACGHDGHVAIGLTVARLLAYHRDEIFGKVKFVFQPAEEGLGGAQAMLEDGVLESPHPDFSLALHLWNEKPVGWIAATPGPFMAGSDVVEINLRGRGGHGALPHQTRDPIVTAAQLILALQTIVSRNVPPLDVAVLSITQVHGGDAHNVIPENVLLRGTLRTFSKSVRELVLNRITQLTDHLVHAMECEGEIKITDLTPPVVNDETMAALVAQTAREVLPEVIVDTSYRTMVSEDMALLMERVPGCYFMVGSSNPERGLIYGHHHPKFDFDEQALIYGTALMSAVALKRLGSK</sequence>
<dbReference type="InterPro" id="IPR011650">
    <property type="entry name" value="Peptidase_M20_dimer"/>
</dbReference>
<dbReference type="PANTHER" id="PTHR11014:SF63">
    <property type="entry name" value="METALLOPEPTIDASE, PUTATIVE (AFU_ORTHOLOGUE AFUA_6G09600)-RELATED"/>
    <property type="match status" value="1"/>
</dbReference>
<dbReference type="RefSeq" id="WP_315623854.1">
    <property type="nucleotide sequence ID" value="NZ_JAUHMF010000001.1"/>
</dbReference>
<dbReference type="Gene3D" id="3.30.70.360">
    <property type="match status" value="1"/>
</dbReference>
<organism evidence="2 3">
    <name type="scientific">Thermanaerothrix solaris</name>
    <dbReference type="NCBI Taxonomy" id="3058434"/>
    <lineage>
        <taxon>Bacteria</taxon>
        <taxon>Bacillati</taxon>
        <taxon>Chloroflexota</taxon>
        <taxon>Anaerolineae</taxon>
        <taxon>Anaerolineales</taxon>
        <taxon>Anaerolineaceae</taxon>
        <taxon>Thermanaerothrix</taxon>
    </lineage>
</organism>
<dbReference type="Proteomes" id="UP001254165">
    <property type="component" value="Unassembled WGS sequence"/>
</dbReference>
<dbReference type="InterPro" id="IPR036264">
    <property type="entry name" value="Bact_exopeptidase_dim_dom"/>
</dbReference>
<evidence type="ECO:0000259" key="1">
    <source>
        <dbReference type="Pfam" id="PF07687"/>
    </source>
</evidence>
<evidence type="ECO:0000313" key="2">
    <source>
        <dbReference type="EMBL" id="MDT8897203.1"/>
    </source>
</evidence>
<dbReference type="EMBL" id="JAUHMF010000001">
    <property type="protein sequence ID" value="MDT8897203.1"/>
    <property type="molecule type" value="Genomic_DNA"/>
</dbReference>
<keyword evidence="3" id="KW-1185">Reference proteome</keyword>
<dbReference type="SUPFAM" id="SSF53187">
    <property type="entry name" value="Zn-dependent exopeptidases"/>
    <property type="match status" value="1"/>
</dbReference>
<protein>
    <submittedName>
        <fullName evidence="2">Amidohydrolase</fullName>
    </submittedName>
</protein>
<dbReference type="InterPro" id="IPR017439">
    <property type="entry name" value="Amidohydrolase"/>
</dbReference>
<dbReference type="NCBIfam" id="TIGR01891">
    <property type="entry name" value="amidohydrolases"/>
    <property type="match status" value="1"/>
</dbReference>
<name>A0ABU3NK22_9CHLR</name>
<feature type="domain" description="Peptidase M20 dimerisation" evidence="1">
    <location>
        <begin position="188"/>
        <end position="279"/>
    </location>
</feature>
<reference evidence="2 3" key="1">
    <citation type="submission" date="2023-07" db="EMBL/GenBank/DDBJ databases">
        <title>Novel species of Thermanaerothrix with wide hydrolytic capabilities.</title>
        <authorList>
            <person name="Zayulina K.S."/>
            <person name="Podosokorskaya O.A."/>
            <person name="Elcheninov A.G."/>
        </authorList>
    </citation>
    <scope>NUCLEOTIDE SEQUENCE [LARGE SCALE GENOMIC DNA]</scope>
    <source>
        <strain evidence="2 3">4228-RoL</strain>
    </source>
</reference>
<dbReference type="PANTHER" id="PTHR11014">
    <property type="entry name" value="PEPTIDASE M20 FAMILY MEMBER"/>
    <property type="match status" value="1"/>
</dbReference>
<gene>
    <name evidence="2" type="ORF">QYE77_02910</name>
</gene>
<evidence type="ECO:0000313" key="3">
    <source>
        <dbReference type="Proteomes" id="UP001254165"/>
    </source>
</evidence>
<dbReference type="PIRSF" id="PIRSF005962">
    <property type="entry name" value="Pept_M20D_amidohydro"/>
    <property type="match status" value="1"/>
</dbReference>
<dbReference type="Gene3D" id="3.40.630.10">
    <property type="entry name" value="Zn peptidases"/>
    <property type="match status" value="1"/>
</dbReference>
<dbReference type="SUPFAM" id="SSF55031">
    <property type="entry name" value="Bacterial exopeptidase dimerisation domain"/>
    <property type="match status" value="1"/>
</dbReference>
<proteinExistence type="predicted"/>
<accession>A0ABU3NK22</accession>
<dbReference type="Pfam" id="PF07687">
    <property type="entry name" value="M20_dimer"/>
    <property type="match status" value="1"/>
</dbReference>
<comment type="caution">
    <text evidence="2">The sequence shown here is derived from an EMBL/GenBank/DDBJ whole genome shotgun (WGS) entry which is preliminary data.</text>
</comment>
<dbReference type="InterPro" id="IPR002933">
    <property type="entry name" value="Peptidase_M20"/>
</dbReference>
<dbReference type="Pfam" id="PF01546">
    <property type="entry name" value="Peptidase_M20"/>
    <property type="match status" value="1"/>
</dbReference>